<sequence length="172" mass="19057">MRVEKHSDEGKMVLVRGGRAKDVGERMLVCCLVETLKMSTSAMGTCSCGGRGHSHHGGNGPVRQQGRNGTGFRALWSNMKAVHADRMAHVRALNQERMRWLEERTMQMQGVEAEERWSEERAYAESEAVKLHKVVSRASDAPWFSDASSTPTSHQCLHQSCSCSHSVGMATN</sequence>
<comment type="caution">
    <text evidence="1">The sequence shown here is derived from an EMBL/GenBank/DDBJ whole genome shotgun (WGS) entry which is preliminary data.</text>
</comment>
<name>A0AAV8V1V6_9RHOD</name>
<gene>
    <name evidence="1" type="ORF">NDN08_005539</name>
</gene>
<keyword evidence="2" id="KW-1185">Reference proteome</keyword>
<evidence type="ECO:0000313" key="1">
    <source>
        <dbReference type="EMBL" id="KAJ8908835.1"/>
    </source>
</evidence>
<evidence type="ECO:0000313" key="2">
    <source>
        <dbReference type="Proteomes" id="UP001157974"/>
    </source>
</evidence>
<organism evidence="1 2">
    <name type="scientific">Rhodosorus marinus</name>
    <dbReference type="NCBI Taxonomy" id="101924"/>
    <lineage>
        <taxon>Eukaryota</taxon>
        <taxon>Rhodophyta</taxon>
        <taxon>Stylonematophyceae</taxon>
        <taxon>Stylonematales</taxon>
        <taxon>Stylonemataceae</taxon>
        <taxon>Rhodosorus</taxon>
    </lineage>
</organism>
<dbReference type="EMBL" id="JAMWBK010000001">
    <property type="protein sequence ID" value="KAJ8908835.1"/>
    <property type="molecule type" value="Genomic_DNA"/>
</dbReference>
<protein>
    <submittedName>
        <fullName evidence="1">Uncharacterized protein</fullName>
    </submittedName>
</protein>
<dbReference type="Proteomes" id="UP001157974">
    <property type="component" value="Unassembled WGS sequence"/>
</dbReference>
<proteinExistence type="predicted"/>
<reference evidence="1 2" key="1">
    <citation type="journal article" date="2023" name="Nat. Commun.">
        <title>Origin of minicircular mitochondrial genomes in red algae.</title>
        <authorList>
            <person name="Lee Y."/>
            <person name="Cho C.H."/>
            <person name="Lee Y.M."/>
            <person name="Park S.I."/>
            <person name="Yang J.H."/>
            <person name="West J.A."/>
            <person name="Bhattacharya D."/>
            <person name="Yoon H.S."/>
        </authorList>
    </citation>
    <scope>NUCLEOTIDE SEQUENCE [LARGE SCALE GENOMIC DNA]</scope>
    <source>
        <strain evidence="1 2">CCMP1338</strain>
        <tissue evidence="1">Whole cell</tissue>
    </source>
</reference>
<dbReference type="AlphaFoldDB" id="A0AAV8V1V6"/>
<accession>A0AAV8V1V6</accession>